<dbReference type="KEGG" id="sind:105173772"/>
<dbReference type="GO" id="GO:0005975">
    <property type="term" value="P:carbohydrate metabolic process"/>
    <property type="evidence" value="ECO:0007669"/>
    <property type="project" value="InterPro"/>
</dbReference>
<dbReference type="PANTHER" id="PTHR10353">
    <property type="entry name" value="GLYCOSYL HYDROLASE"/>
    <property type="match status" value="1"/>
</dbReference>
<dbReference type="GO" id="GO:0008422">
    <property type="term" value="F:beta-glucosidase activity"/>
    <property type="evidence" value="ECO:0007669"/>
    <property type="project" value="TreeGrafter"/>
</dbReference>
<comment type="similarity">
    <text evidence="1 4">Belongs to the glycosyl hydrolase 1 family.</text>
</comment>
<dbReference type="PRINTS" id="PR00131">
    <property type="entry name" value="GLHYDRLASE1"/>
</dbReference>
<reference evidence="7" key="1">
    <citation type="submission" date="2025-08" db="UniProtKB">
        <authorList>
            <consortium name="RefSeq"/>
        </authorList>
    </citation>
    <scope>IDENTIFICATION</scope>
</reference>
<keyword evidence="5" id="KW-0732">Signal</keyword>
<dbReference type="InterPro" id="IPR033132">
    <property type="entry name" value="GH_1_N_CS"/>
</dbReference>
<dbReference type="FunCoup" id="A0A6I9U1H5">
    <property type="interactions" value="303"/>
</dbReference>
<dbReference type="InterPro" id="IPR001360">
    <property type="entry name" value="Glyco_hydro_1"/>
</dbReference>
<proteinExistence type="inferred from homology"/>
<protein>
    <submittedName>
        <fullName evidence="7">Beta-glucosidase 12-like isoform X3</fullName>
    </submittedName>
</protein>
<accession>A0A6I9U1H5</accession>
<evidence type="ECO:0000256" key="2">
    <source>
        <dbReference type="ARBA" id="ARBA00022801"/>
    </source>
</evidence>
<feature type="signal peptide" evidence="5">
    <location>
        <begin position="1"/>
        <end position="23"/>
    </location>
</feature>
<dbReference type="OrthoDB" id="65569at2759"/>
<evidence type="ECO:0000313" key="6">
    <source>
        <dbReference type="Proteomes" id="UP000504604"/>
    </source>
</evidence>
<dbReference type="PANTHER" id="PTHR10353:SF318">
    <property type="entry name" value="BETA-GLUCOSIDASE 31-RELATED"/>
    <property type="match status" value="1"/>
</dbReference>
<name>A0A6I9U1H5_SESIN</name>
<feature type="chain" id="PRO_5026747851" evidence="5">
    <location>
        <begin position="24"/>
        <end position="512"/>
    </location>
</feature>
<dbReference type="PROSITE" id="PS00653">
    <property type="entry name" value="GLYCOSYL_HYDROL_F1_2"/>
    <property type="match status" value="1"/>
</dbReference>
<dbReference type="InterPro" id="IPR017853">
    <property type="entry name" value="GH"/>
</dbReference>
<dbReference type="GeneID" id="105173772"/>
<evidence type="ECO:0000256" key="5">
    <source>
        <dbReference type="SAM" id="SignalP"/>
    </source>
</evidence>
<dbReference type="AlphaFoldDB" id="A0A6I9U1H5"/>
<dbReference type="InParanoid" id="A0A6I9U1H5"/>
<evidence type="ECO:0000256" key="1">
    <source>
        <dbReference type="ARBA" id="ARBA00010838"/>
    </source>
</evidence>
<keyword evidence="3" id="KW-0326">Glycosidase</keyword>
<gene>
    <name evidence="7" type="primary">LOC105173772</name>
</gene>
<keyword evidence="6" id="KW-1185">Reference proteome</keyword>
<dbReference type="Proteomes" id="UP000504604">
    <property type="component" value="Linkage group LG11"/>
</dbReference>
<dbReference type="SUPFAM" id="SSF51445">
    <property type="entry name" value="(Trans)glycosidases"/>
    <property type="match status" value="1"/>
</dbReference>
<evidence type="ECO:0000256" key="3">
    <source>
        <dbReference type="ARBA" id="ARBA00023295"/>
    </source>
</evidence>
<organism evidence="6 7">
    <name type="scientific">Sesamum indicum</name>
    <name type="common">Oriental sesame</name>
    <name type="synonym">Sesamum orientale</name>
    <dbReference type="NCBI Taxonomy" id="4182"/>
    <lineage>
        <taxon>Eukaryota</taxon>
        <taxon>Viridiplantae</taxon>
        <taxon>Streptophyta</taxon>
        <taxon>Embryophyta</taxon>
        <taxon>Tracheophyta</taxon>
        <taxon>Spermatophyta</taxon>
        <taxon>Magnoliopsida</taxon>
        <taxon>eudicotyledons</taxon>
        <taxon>Gunneridae</taxon>
        <taxon>Pentapetalae</taxon>
        <taxon>asterids</taxon>
        <taxon>lamiids</taxon>
        <taxon>Lamiales</taxon>
        <taxon>Pedaliaceae</taxon>
        <taxon>Sesamum</taxon>
    </lineage>
</organism>
<dbReference type="RefSeq" id="XP_011093954.1">
    <property type="nucleotide sequence ID" value="XM_011095652.2"/>
</dbReference>
<evidence type="ECO:0000313" key="7">
    <source>
        <dbReference type="RefSeq" id="XP_011093954.1"/>
    </source>
</evidence>
<dbReference type="Pfam" id="PF00232">
    <property type="entry name" value="Glyco_hydro_1"/>
    <property type="match status" value="1"/>
</dbReference>
<evidence type="ECO:0000256" key="4">
    <source>
        <dbReference type="RuleBase" id="RU003690"/>
    </source>
</evidence>
<sequence length="512" mass="57515">MAAQRGCITLQVVLFLIICSSSASTGFGSTNDTLPHFSRSSFPQGFVFGAASSAYQYEGAASEGGRGPSIWDTYTHKFPDKIADRSNADVADNFYHLYKEDVKLIKHLGLNAFRMSISWSRILPRGKLSGGVNKEGIAFYNNVFNELLANGIIPFVTLFHWDLPQALEDEYLGFLSPRIVDDFKDFAELCFKEFGDHVKYWVTINEPFTYSNGGYDGGFIGNLAPGRCSNRANCAQGNSATEPYIVAHHLLLAHAAAARLYKDKYQPIQKGEIGIVLVTHWMVPYSSNRLDVRAARRALDFMYGWFINPLVYGEYPRTMQSLVGNRLPKFTKEQAAMLKGSFDYLGLNYYTGNYAAHILSRTGNISSTTDNMARLSTEIKGVPIGKPTGVSIFFVYPKGLHDLLIYTKERYNNPTIYITETGMGDANNGTIKHAIEDPLRVNFYNGHLRAVHQAIQQGVNVKGFFAWSFLDTFEWASGYTQRFGICYVDFKNKLKRIPKRSAIWIKNFLNAK</sequence>
<keyword evidence="2" id="KW-0378">Hydrolase</keyword>
<dbReference type="FunFam" id="3.20.20.80:FF:000020">
    <property type="entry name" value="Beta-glucosidase 12"/>
    <property type="match status" value="1"/>
</dbReference>
<dbReference type="Gene3D" id="3.20.20.80">
    <property type="entry name" value="Glycosidases"/>
    <property type="match status" value="1"/>
</dbReference>
<dbReference type="Gramene" id="SIN_1025056.t">
    <property type="protein sequence ID" value="SIN_1025056.t"/>
    <property type="gene ID" value="SIN_1025056"/>
</dbReference>